<proteinExistence type="predicted"/>
<feature type="compositionally biased region" description="Acidic residues" evidence="1">
    <location>
        <begin position="46"/>
        <end position="61"/>
    </location>
</feature>
<keyword evidence="4" id="KW-1185">Reference proteome</keyword>
<feature type="non-terminal residue" evidence="3">
    <location>
        <position position="71"/>
    </location>
</feature>
<keyword evidence="2" id="KW-1133">Transmembrane helix</keyword>
<sequence>MGYSGGVIGSMFGWRWAFRMTPLVGLLMAAIGRVYLLNPHRGAHDLDDDEFDQVTEPETEGLLDNSDVATH</sequence>
<evidence type="ECO:0000256" key="1">
    <source>
        <dbReference type="SAM" id="MobiDB-lite"/>
    </source>
</evidence>
<accession>A0A0L0F6H0</accession>
<dbReference type="RefSeq" id="XP_014146222.1">
    <property type="nucleotide sequence ID" value="XM_014290747.1"/>
</dbReference>
<reference evidence="3 4" key="1">
    <citation type="submission" date="2011-02" db="EMBL/GenBank/DDBJ databases">
        <title>The Genome Sequence of Sphaeroforma arctica JP610.</title>
        <authorList>
            <consortium name="The Broad Institute Genome Sequencing Platform"/>
            <person name="Russ C."/>
            <person name="Cuomo C."/>
            <person name="Young S.K."/>
            <person name="Zeng Q."/>
            <person name="Gargeya S."/>
            <person name="Alvarado L."/>
            <person name="Berlin A."/>
            <person name="Chapman S.B."/>
            <person name="Chen Z."/>
            <person name="Freedman E."/>
            <person name="Gellesch M."/>
            <person name="Goldberg J."/>
            <person name="Griggs A."/>
            <person name="Gujja S."/>
            <person name="Heilman E."/>
            <person name="Heiman D."/>
            <person name="Howarth C."/>
            <person name="Mehta T."/>
            <person name="Neiman D."/>
            <person name="Pearson M."/>
            <person name="Roberts A."/>
            <person name="Saif S."/>
            <person name="Shea T."/>
            <person name="Shenoy N."/>
            <person name="Sisk P."/>
            <person name="Stolte C."/>
            <person name="Sykes S."/>
            <person name="White J."/>
            <person name="Yandava C."/>
            <person name="Burger G."/>
            <person name="Gray M.W."/>
            <person name="Holland P.W.H."/>
            <person name="King N."/>
            <person name="Lang F.B.F."/>
            <person name="Roger A.J."/>
            <person name="Ruiz-Trillo I."/>
            <person name="Haas B."/>
            <person name="Nusbaum C."/>
            <person name="Birren B."/>
        </authorList>
    </citation>
    <scope>NUCLEOTIDE SEQUENCE [LARGE SCALE GENOMIC DNA]</scope>
    <source>
        <strain evidence="3 4">JP610</strain>
    </source>
</reference>
<feature type="region of interest" description="Disordered" evidence="1">
    <location>
        <begin position="46"/>
        <end position="71"/>
    </location>
</feature>
<dbReference type="EMBL" id="KQ247252">
    <property type="protein sequence ID" value="KNC72320.1"/>
    <property type="molecule type" value="Genomic_DNA"/>
</dbReference>
<name>A0A0L0F6H0_9EUKA</name>
<organism evidence="3 4">
    <name type="scientific">Sphaeroforma arctica JP610</name>
    <dbReference type="NCBI Taxonomy" id="667725"/>
    <lineage>
        <taxon>Eukaryota</taxon>
        <taxon>Ichthyosporea</taxon>
        <taxon>Ichthyophonida</taxon>
        <taxon>Sphaeroforma</taxon>
    </lineage>
</organism>
<dbReference type="AlphaFoldDB" id="A0A0L0F6H0"/>
<dbReference type="InterPro" id="IPR036259">
    <property type="entry name" value="MFS_trans_sf"/>
</dbReference>
<dbReference type="GeneID" id="25915630"/>
<keyword evidence="2" id="KW-0812">Transmembrane</keyword>
<evidence type="ECO:0000256" key="2">
    <source>
        <dbReference type="SAM" id="Phobius"/>
    </source>
</evidence>
<dbReference type="Proteomes" id="UP000054560">
    <property type="component" value="Unassembled WGS sequence"/>
</dbReference>
<dbReference type="SUPFAM" id="SSF103473">
    <property type="entry name" value="MFS general substrate transporter"/>
    <property type="match status" value="1"/>
</dbReference>
<evidence type="ECO:0000313" key="3">
    <source>
        <dbReference type="EMBL" id="KNC72320.1"/>
    </source>
</evidence>
<keyword evidence="2" id="KW-0472">Membrane</keyword>
<evidence type="ECO:0000313" key="4">
    <source>
        <dbReference type="Proteomes" id="UP000054560"/>
    </source>
</evidence>
<gene>
    <name evidence="3" type="ORF">SARC_15126</name>
</gene>
<protein>
    <submittedName>
        <fullName evidence="3">Uncharacterized protein</fullName>
    </submittedName>
</protein>
<dbReference type="OrthoDB" id="6770063at2759"/>
<feature type="transmembrane region" description="Helical" evidence="2">
    <location>
        <begin position="16"/>
        <end position="36"/>
    </location>
</feature>